<dbReference type="RefSeq" id="WP_158066874.1">
    <property type="nucleotide sequence ID" value="NZ_CP042829.1"/>
</dbReference>
<dbReference type="NCBIfam" id="TIGR01030">
    <property type="entry name" value="rpmH_bact"/>
    <property type="match status" value="1"/>
</dbReference>
<keyword evidence="7" id="KW-1185">Reference proteome</keyword>
<dbReference type="Pfam" id="PF00468">
    <property type="entry name" value="Ribosomal_L34"/>
    <property type="match status" value="1"/>
</dbReference>
<dbReference type="PANTHER" id="PTHR14503">
    <property type="entry name" value="MITOCHONDRIAL RIBOSOMAL PROTEIN 34 FAMILY MEMBER"/>
    <property type="match status" value="1"/>
</dbReference>
<accession>A0ABX6C0Z3</accession>
<evidence type="ECO:0000313" key="7">
    <source>
        <dbReference type="Proteomes" id="UP000326331"/>
    </source>
</evidence>
<dbReference type="EMBL" id="CP042829">
    <property type="protein sequence ID" value="QFG02956.1"/>
    <property type="molecule type" value="Genomic_DNA"/>
</dbReference>
<dbReference type="GO" id="GO:0005840">
    <property type="term" value="C:ribosome"/>
    <property type="evidence" value="ECO:0007669"/>
    <property type="project" value="UniProtKB-KW"/>
</dbReference>
<evidence type="ECO:0000313" key="6">
    <source>
        <dbReference type="EMBL" id="QFG02956.1"/>
    </source>
</evidence>
<evidence type="ECO:0000256" key="1">
    <source>
        <dbReference type="ARBA" id="ARBA00010111"/>
    </source>
</evidence>
<dbReference type="PANTHER" id="PTHR14503:SF4">
    <property type="entry name" value="LARGE RIBOSOMAL SUBUNIT PROTEIN BL34M"/>
    <property type="match status" value="1"/>
</dbReference>
<dbReference type="InterPro" id="IPR020939">
    <property type="entry name" value="Ribosomal_bL34_CS"/>
</dbReference>
<keyword evidence="2 5" id="KW-0689">Ribosomal protein</keyword>
<sequence>MATKRTYQPHRIPRKREHGFLKRMSTRAGRLVLKARRLKGRKRLTVV</sequence>
<dbReference type="InterPro" id="IPR000271">
    <property type="entry name" value="Ribosomal_bL34"/>
</dbReference>
<evidence type="ECO:0000256" key="4">
    <source>
        <dbReference type="ARBA" id="ARBA00035177"/>
    </source>
</evidence>
<evidence type="ECO:0000256" key="5">
    <source>
        <dbReference type="HAMAP-Rule" id="MF_00391"/>
    </source>
</evidence>
<name>A0ABX6C0Z3_9CHLR</name>
<protein>
    <recommendedName>
        <fullName evidence="4 5">Large ribosomal subunit protein bL34</fullName>
    </recommendedName>
</protein>
<dbReference type="Gene3D" id="1.10.287.3980">
    <property type="match status" value="1"/>
</dbReference>
<comment type="similarity">
    <text evidence="1 5">Belongs to the bacterial ribosomal protein bL34 family.</text>
</comment>
<reference evidence="6 7" key="2">
    <citation type="submission" date="2019-10" db="EMBL/GenBank/DDBJ databases">
        <title>Thermopilla bonchosmolovskayae gen. nov., sp. nov., a moderately thermophilic Chloroflexi bacterium from a Chukotka hot spring (Arctic, Russia), representing a novel classis Thermopillaia, which include previously uncultivated lineage OLB14.</title>
        <authorList>
            <person name="Kochetkova T.V."/>
            <person name="Zayulina K.S."/>
            <person name="Zhigarkov V.S."/>
            <person name="Minaev N.V."/>
            <person name="Novikov A."/>
            <person name="Toshchakov S.V."/>
            <person name="Elcheninov A.G."/>
            <person name="Kublanov I.V."/>
        </authorList>
    </citation>
    <scope>NUCLEOTIDE SEQUENCE [LARGE SCALE GENOMIC DNA]</scope>
    <source>
        <strain evidence="6 7">3753O</strain>
    </source>
</reference>
<evidence type="ECO:0000256" key="3">
    <source>
        <dbReference type="ARBA" id="ARBA00023274"/>
    </source>
</evidence>
<gene>
    <name evidence="5" type="primary">rpmH</name>
    <name evidence="6" type="ORF">Tbon_06500</name>
</gene>
<dbReference type="Proteomes" id="UP000326331">
    <property type="component" value="Chromosome"/>
</dbReference>
<keyword evidence="3 5" id="KW-0687">Ribonucleoprotein</keyword>
<organism evidence="6 7">
    <name type="scientific">Tepidiforma bonchosmolovskayae</name>
    <dbReference type="NCBI Taxonomy" id="2601677"/>
    <lineage>
        <taxon>Bacteria</taxon>
        <taxon>Bacillati</taxon>
        <taxon>Chloroflexota</taxon>
        <taxon>Tepidiformia</taxon>
        <taxon>Tepidiformales</taxon>
        <taxon>Tepidiformaceae</taxon>
        <taxon>Tepidiforma</taxon>
    </lineage>
</organism>
<reference evidence="6 7" key="1">
    <citation type="submission" date="2019-08" db="EMBL/GenBank/DDBJ databases">
        <authorList>
            <person name="Toschakov S.V."/>
        </authorList>
    </citation>
    <scope>NUCLEOTIDE SEQUENCE [LARGE SCALE GENOMIC DNA]</scope>
    <source>
        <strain evidence="6 7">3753O</strain>
    </source>
</reference>
<evidence type="ECO:0000256" key="2">
    <source>
        <dbReference type="ARBA" id="ARBA00022980"/>
    </source>
</evidence>
<dbReference type="HAMAP" id="MF_00391">
    <property type="entry name" value="Ribosomal_bL34"/>
    <property type="match status" value="1"/>
</dbReference>
<dbReference type="PROSITE" id="PS00784">
    <property type="entry name" value="RIBOSOMAL_L34"/>
    <property type="match status" value="1"/>
</dbReference>
<proteinExistence type="inferred from homology"/>